<proteinExistence type="predicted"/>
<reference evidence="1" key="1">
    <citation type="submission" date="2019-08" db="EMBL/GenBank/DDBJ databases">
        <authorList>
            <person name="Kucharzyk K."/>
            <person name="Murdoch R.W."/>
            <person name="Higgins S."/>
            <person name="Loffler F."/>
        </authorList>
    </citation>
    <scope>NUCLEOTIDE SEQUENCE</scope>
</reference>
<gene>
    <name evidence="1" type="ORF">SDC9_156351</name>
</gene>
<accession>A0A645F9C0</accession>
<dbReference type="EMBL" id="VSSQ01055158">
    <property type="protein sequence ID" value="MPN09063.1"/>
    <property type="molecule type" value="Genomic_DNA"/>
</dbReference>
<organism evidence="1">
    <name type="scientific">bioreactor metagenome</name>
    <dbReference type="NCBI Taxonomy" id="1076179"/>
    <lineage>
        <taxon>unclassified sequences</taxon>
        <taxon>metagenomes</taxon>
        <taxon>ecological metagenomes</taxon>
    </lineage>
</organism>
<evidence type="ECO:0000313" key="1">
    <source>
        <dbReference type="EMBL" id="MPN09063.1"/>
    </source>
</evidence>
<dbReference type="AlphaFoldDB" id="A0A645F9C0"/>
<sequence length="99" mass="10214">MAHAYAAHAYAAHAYAAHAYAAYADRADGHPRGHVAVPAQDRGAGRLRWSVPPAAVAGPSPTVGRSASGRGVVRIRSWGGPHPVVVCAMVDVGRPRQTG</sequence>
<protein>
    <submittedName>
        <fullName evidence="1">Uncharacterized protein</fullName>
    </submittedName>
</protein>
<comment type="caution">
    <text evidence="1">The sequence shown here is derived from an EMBL/GenBank/DDBJ whole genome shotgun (WGS) entry which is preliminary data.</text>
</comment>
<name>A0A645F9C0_9ZZZZ</name>